<dbReference type="AlphaFoldDB" id="A0A0N5A4Y9"/>
<evidence type="ECO:0000256" key="6">
    <source>
        <dbReference type="ARBA" id="ARBA00023242"/>
    </source>
</evidence>
<keyword evidence="5 7" id="KW-0694">RNA-binding</keyword>
<protein>
    <recommendedName>
        <fullName evidence="7">H/ACA ribonucleoprotein complex subunit</fullName>
    </recommendedName>
</protein>
<sequence>MEESKNDDGIFKKPLPIINQTTIDNFILQQPPGCADDTDSDDDEINSIINNSKIFESVERGRRSRSSSVSSVCSISSVIDDYIPEQWILKDFHLPPDIQMKKLGEVLNIIETVVTIGNSEPSNQVVNLESKVFNEDRLCIGVIYDVMGSVSDPIYCLRFESEIHAHSVSPGQVLYVAQSVKEYTETIFKETFKSMTVEDDTFCDDELDDDIDKAIEADFNMTTKDLKNEIEDNSTTFDPKVEAANYFGL</sequence>
<keyword evidence="6 7" id="KW-0539">Nucleus</keyword>
<dbReference type="STRING" id="131310.A0A0N5A4Y9"/>
<dbReference type="Proteomes" id="UP000038045">
    <property type="component" value="Unplaced"/>
</dbReference>
<dbReference type="GO" id="GO:0005732">
    <property type="term" value="C:sno(s)RNA-containing ribonucleoprotein complex"/>
    <property type="evidence" value="ECO:0007669"/>
    <property type="project" value="InterPro"/>
</dbReference>
<dbReference type="Gene3D" id="2.40.10.230">
    <property type="entry name" value="Probable tRNA pseudouridine synthase domain"/>
    <property type="match status" value="1"/>
</dbReference>
<dbReference type="GO" id="GO:0003723">
    <property type="term" value="F:RNA binding"/>
    <property type="evidence" value="ECO:0007669"/>
    <property type="project" value="UniProtKB-KW"/>
</dbReference>
<keyword evidence="3 7" id="KW-0698">rRNA processing</keyword>
<dbReference type="PANTHER" id="PTHR31633:SF1">
    <property type="entry name" value="H_ACA RIBONUCLEOPROTEIN COMPLEX NON-CORE SUBUNIT NAF1"/>
    <property type="match status" value="1"/>
</dbReference>
<evidence type="ECO:0000256" key="4">
    <source>
        <dbReference type="ARBA" id="ARBA00022553"/>
    </source>
</evidence>
<dbReference type="GO" id="GO:0006364">
    <property type="term" value="P:rRNA processing"/>
    <property type="evidence" value="ECO:0007669"/>
    <property type="project" value="UniProtKB-KW"/>
</dbReference>
<comment type="subcellular location">
    <subcellularLocation>
        <location evidence="7">Nucleus</location>
        <location evidence="7">Nucleolus</location>
    </subcellularLocation>
</comment>
<evidence type="ECO:0000256" key="1">
    <source>
        <dbReference type="ARBA" id="ARBA00009801"/>
    </source>
</evidence>
<dbReference type="PANTHER" id="PTHR31633">
    <property type="entry name" value="H/ACA RIBONUCLEOPROTEIN COMPLEX NON-CORE SUBUNIT NAF1"/>
    <property type="match status" value="1"/>
</dbReference>
<dbReference type="InterPro" id="IPR040309">
    <property type="entry name" value="Naf1"/>
</dbReference>
<dbReference type="Pfam" id="PF04410">
    <property type="entry name" value="Gar1"/>
    <property type="match status" value="1"/>
</dbReference>
<dbReference type="WBParaSite" id="PTRK_0001677300.1">
    <property type="protein sequence ID" value="PTRK_0001677300.1"/>
    <property type="gene ID" value="PTRK_0001677300"/>
</dbReference>
<dbReference type="SUPFAM" id="SSF50447">
    <property type="entry name" value="Translation proteins"/>
    <property type="match status" value="1"/>
</dbReference>
<organism evidence="8 9">
    <name type="scientific">Parastrongyloides trichosuri</name>
    <name type="common">Possum-specific nematode worm</name>
    <dbReference type="NCBI Taxonomy" id="131310"/>
    <lineage>
        <taxon>Eukaryota</taxon>
        <taxon>Metazoa</taxon>
        <taxon>Ecdysozoa</taxon>
        <taxon>Nematoda</taxon>
        <taxon>Chromadorea</taxon>
        <taxon>Rhabditida</taxon>
        <taxon>Tylenchina</taxon>
        <taxon>Panagrolaimomorpha</taxon>
        <taxon>Strongyloidoidea</taxon>
        <taxon>Strongyloididae</taxon>
        <taxon>Parastrongyloides</taxon>
    </lineage>
</organism>
<dbReference type="GO" id="GO:0000493">
    <property type="term" value="P:box H/ACA snoRNP assembly"/>
    <property type="evidence" value="ECO:0007669"/>
    <property type="project" value="InterPro"/>
</dbReference>
<evidence type="ECO:0000256" key="5">
    <source>
        <dbReference type="ARBA" id="ARBA00022884"/>
    </source>
</evidence>
<comment type="function">
    <text evidence="7">Required for ribosome biogenesis. Part of a complex which catalyzes pseudouridylation of rRNA. This involves the isomerization of uridine such that the ribose is subsequently attached to C5, instead of the normal N1. Pseudouridine ("psi") residues may serve to stabilize the conformation of rRNAs.</text>
</comment>
<keyword evidence="8" id="KW-1185">Reference proteome</keyword>
<evidence type="ECO:0000256" key="3">
    <source>
        <dbReference type="ARBA" id="ARBA00022552"/>
    </source>
</evidence>
<keyword evidence="7" id="KW-0687">Ribonucleoprotein</keyword>
<evidence type="ECO:0000256" key="7">
    <source>
        <dbReference type="RuleBase" id="RU364004"/>
    </source>
</evidence>
<comment type="similarity">
    <text evidence="1">Belongs to the NAF1 family.</text>
</comment>
<keyword evidence="4" id="KW-0597">Phosphoprotein</keyword>
<dbReference type="InterPro" id="IPR038664">
    <property type="entry name" value="Gar1/Naf1_Cbf5-bd_sf"/>
</dbReference>
<dbReference type="InterPro" id="IPR009000">
    <property type="entry name" value="Transl_B-barrel_sf"/>
</dbReference>
<evidence type="ECO:0000256" key="2">
    <source>
        <dbReference type="ARBA" id="ARBA00022517"/>
    </source>
</evidence>
<evidence type="ECO:0000313" key="8">
    <source>
        <dbReference type="Proteomes" id="UP000038045"/>
    </source>
</evidence>
<name>A0A0N5A4Y9_PARTI</name>
<dbReference type="InterPro" id="IPR007504">
    <property type="entry name" value="H/ACA_rnp_Gar1/Naf1"/>
</dbReference>
<comment type="subunit">
    <text evidence="7">Component of the small nucleolar ribonucleoprotein particles containing H/ACA-type snoRNAs (H/ACA snoRNPs).</text>
</comment>
<comment type="similarity">
    <text evidence="7">Belongs to the GAR1 family.</text>
</comment>
<dbReference type="GO" id="GO:0005730">
    <property type="term" value="C:nucleolus"/>
    <property type="evidence" value="ECO:0007669"/>
    <property type="project" value="UniProtKB-SubCell"/>
</dbReference>
<accession>A0A0N5A4Y9</accession>
<dbReference type="GO" id="GO:0001522">
    <property type="term" value="P:pseudouridine synthesis"/>
    <property type="evidence" value="ECO:0007669"/>
    <property type="project" value="InterPro"/>
</dbReference>
<evidence type="ECO:0000313" key="9">
    <source>
        <dbReference type="WBParaSite" id="PTRK_0001677300.1"/>
    </source>
</evidence>
<proteinExistence type="inferred from homology"/>
<keyword evidence="2 7" id="KW-0690">Ribosome biogenesis</keyword>
<reference evidence="9" key="1">
    <citation type="submission" date="2017-02" db="UniProtKB">
        <authorList>
            <consortium name="WormBaseParasite"/>
        </authorList>
    </citation>
    <scope>IDENTIFICATION</scope>
</reference>